<evidence type="ECO:0000313" key="1">
    <source>
        <dbReference type="EMBL" id="QJI04465.1"/>
    </source>
</evidence>
<organism evidence="1">
    <name type="scientific">viral metagenome</name>
    <dbReference type="NCBI Taxonomy" id="1070528"/>
    <lineage>
        <taxon>unclassified sequences</taxon>
        <taxon>metagenomes</taxon>
        <taxon>organismal metagenomes</taxon>
    </lineage>
</organism>
<protein>
    <submittedName>
        <fullName evidence="1">Uncharacterized protein</fullName>
    </submittedName>
</protein>
<proteinExistence type="predicted"/>
<gene>
    <name evidence="1" type="ORF">TM448B08809_0008</name>
</gene>
<accession>A0A6M3Y2J0</accession>
<dbReference type="AlphaFoldDB" id="A0A6M3Y2J0"/>
<dbReference type="EMBL" id="MT145182">
    <property type="protein sequence ID" value="QJI04465.1"/>
    <property type="molecule type" value="Genomic_DNA"/>
</dbReference>
<name>A0A6M3Y2J0_9ZZZZ</name>
<sequence length="84" mass="9427">MIITPSDIEVLLHYHTNPAPHPRKDAPAVKEATERFVHEGLIELDDEKLYTTTTDRGKAFVKALCNTPLPTQAWIDGYGNIIKV</sequence>
<reference evidence="1" key="1">
    <citation type="submission" date="2020-03" db="EMBL/GenBank/DDBJ databases">
        <title>The deep terrestrial virosphere.</title>
        <authorList>
            <person name="Holmfeldt K."/>
            <person name="Nilsson E."/>
            <person name="Simone D."/>
            <person name="Lopez-Fernandez M."/>
            <person name="Wu X."/>
            <person name="de Brujin I."/>
            <person name="Lundin D."/>
            <person name="Andersson A."/>
            <person name="Bertilsson S."/>
            <person name="Dopson M."/>
        </authorList>
    </citation>
    <scope>NUCLEOTIDE SEQUENCE</scope>
    <source>
        <strain evidence="1">TM448B08809</strain>
    </source>
</reference>